<feature type="domain" description="CsbD-like" evidence="2">
    <location>
        <begin position="5"/>
        <end position="56"/>
    </location>
</feature>
<dbReference type="InterPro" id="IPR008462">
    <property type="entry name" value="CsbD"/>
</dbReference>
<dbReference type="InterPro" id="IPR036629">
    <property type="entry name" value="YjbJ_sf"/>
</dbReference>
<evidence type="ECO:0000313" key="4">
    <source>
        <dbReference type="Proteomes" id="UP000829517"/>
    </source>
</evidence>
<proteinExistence type="inferred from homology"/>
<evidence type="ECO:0000256" key="1">
    <source>
        <dbReference type="ARBA" id="ARBA00009129"/>
    </source>
</evidence>
<evidence type="ECO:0000313" key="3">
    <source>
        <dbReference type="EMBL" id="MCF8715066.1"/>
    </source>
</evidence>
<dbReference type="Pfam" id="PF05532">
    <property type="entry name" value="CsbD"/>
    <property type="match status" value="1"/>
</dbReference>
<dbReference type="PANTHER" id="PTHR34977:SF1">
    <property type="entry name" value="UPF0337 PROTEIN YJBJ"/>
    <property type="match status" value="1"/>
</dbReference>
<dbReference type="PIRSF" id="PIRSF039008">
    <property type="entry name" value="YjbJ"/>
    <property type="match status" value="1"/>
</dbReference>
<dbReference type="Gene3D" id="1.10.1470.10">
    <property type="entry name" value="YjbJ"/>
    <property type="match status" value="1"/>
</dbReference>
<organism evidence="3 4">
    <name type="scientific">Joostella atrarenae</name>
    <dbReference type="NCBI Taxonomy" id="679257"/>
    <lineage>
        <taxon>Bacteria</taxon>
        <taxon>Pseudomonadati</taxon>
        <taxon>Bacteroidota</taxon>
        <taxon>Flavobacteriia</taxon>
        <taxon>Flavobacteriales</taxon>
        <taxon>Flavobacteriaceae</taxon>
        <taxon>Joostella</taxon>
    </lineage>
</organism>
<accession>A0ABS9J3R8</accession>
<dbReference type="PANTHER" id="PTHR34977">
    <property type="entry name" value="UPF0337 PROTEIN YJBJ"/>
    <property type="match status" value="1"/>
</dbReference>
<protein>
    <submittedName>
        <fullName evidence="3">CsbD family protein</fullName>
    </submittedName>
</protein>
<sequence>MNNQELKGKWNQIKGKVKQQYGELTDDDLTYVEGKFDEMLGRIQEKTGKTREDIEREFKKL</sequence>
<dbReference type="EMBL" id="JAETXX010000005">
    <property type="protein sequence ID" value="MCF8715066.1"/>
    <property type="molecule type" value="Genomic_DNA"/>
</dbReference>
<gene>
    <name evidence="3" type="ORF">JM658_09545</name>
</gene>
<name>A0ABS9J3R8_9FLAO</name>
<evidence type="ECO:0000259" key="2">
    <source>
        <dbReference type="Pfam" id="PF05532"/>
    </source>
</evidence>
<comment type="caution">
    <text evidence="3">The sequence shown here is derived from an EMBL/GenBank/DDBJ whole genome shotgun (WGS) entry which is preliminary data.</text>
</comment>
<keyword evidence="4" id="KW-1185">Reference proteome</keyword>
<comment type="similarity">
    <text evidence="1">Belongs to the UPF0337 (CsbD) family.</text>
</comment>
<dbReference type="InterPro" id="IPR050423">
    <property type="entry name" value="UPF0337_stress_rsp"/>
</dbReference>
<reference evidence="3 4" key="1">
    <citation type="submission" date="2021-01" db="EMBL/GenBank/DDBJ databases">
        <title>Genome sequencing of Joostella atrarenae M1-2 (= KCTC 23194).</title>
        <authorList>
            <person name="Zakaria M.R."/>
            <person name="Lam M.Q."/>
            <person name="Chong C.S."/>
        </authorList>
    </citation>
    <scope>NUCLEOTIDE SEQUENCE [LARGE SCALE GENOMIC DNA]</scope>
    <source>
        <strain evidence="3 4">M1-2</strain>
    </source>
</reference>
<dbReference type="SUPFAM" id="SSF69047">
    <property type="entry name" value="Hypothetical protein YjbJ"/>
    <property type="match status" value="1"/>
</dbReference>
<dbReference type="Proteomes" id="UP000829517">
    <property type="component" value="Unassembled WGS sequence"/>
</dbReference>
<dbReference type="InterPro" id="IPR026042">
    <property type="entry name" value="YjbJ"/>
</dbReference>
<dbReference type="RefSeq" id="WP_236959032.1">
    <property type="nucleotide sequence ID" value="NZ_JAETXX010000005.1"/>
</dbReference>